<evidence type="ECO:0000256" key="6">
    <source>
        <dbReference type="ARBA" id="ARBA00019762"/>
    </source>
</evidence>
<evidence type="ECO:0000256" key="15">
    <source>
        <dbReference type="ARBA" id="ARBA00023277"/>
    </source>
</evidence>
<sequence>MRLSTVFTALAAALPFTTAAYKGFNVGANNEDGSCRSLQDWIDVFNKLKTLPQGIDSVRVYASSDCNTLANVVPVSLYSGIKILVGVWVTDDGHFSREKDALYNAIQQYGSSWIAAISVGSEDLYRAQYQHTNEIDPGTLATRIYDVRGMVRSQGVNAAVGHVDTWNVWVDGQNAVVIQACDFVGVDAYPYFQNVPIEGALDSFFSSLQQTRDAVSRIGSGAAVWVTETGHPVSGANFGPSVASQQNAQTYWNQVACALFRQNVDTFWYAAQDYNANPSFGVFDASGNALYAQNAC</sequence>
<evidence type="ECO:0000256" key="5">
    <source>
        <dbReference type="ARBA" id="ARBA00012780"/>
    </source>
</evidence>
<dbReference type="InterPro" id="IPR050732">
    <property type="entry name" value="Beta-glucan_modifiers"/>
</dbReference>
<evidence type="ECO:0000256" key="8">
    <source>
        <dbReference type="ARBA" id="ARBA00022512"/>
    </source>
</evidence>
<evidence type="ECO:0000256" key="23">
    <source>
        <dbReference type="SAM" id="SignalP"/>
    </source>
</evidence>
<dbReference type="GO" id="GO:0009277">
    <property type="term" value="C:fungal-type cell wall"/>
    <property type="evidence" value="ECO:0007669"/>
    <property type="project" value="TreeGrafter"/>
</dbReference>
<evidence type="ECO:0000256" key="19">
    <source>
        <dbReference type="ARBA" id="ARBA00025152"/>
    </source>
</evidence>
<feature type="chain" id="PRO_5026932849" description="Probable glucan endo-1,3-beta-glucosidase eglC" evidence="23">
    <location>
        <begin position="20"/>
        <end position="296"/>
    </location>
</feature>
<dbReference type="OrthoDB" id="77201at2759"/>
<gene>
    <name evidence="25" type="ORF">K489DRAFT_381014</name>
</gene>
<keyword evidence="14" id="KW-0325">Glycoprotein</keyword>
<reference evidence="25" key="2">
    <citation type="submission" date="2020-04" db="EMBL/GenBank/DDBJ databases">
        <authorList>
            <consortium name="NCBI Genome Project"/>
        </authorList>
    </citation>
    <scope>NUCLEOTIDE SEQUENCE</scope>
    <source>
        <strain evidence="25">CBS 342.82</strain>
    </source>
</reference>
<reference evidence="25" key="1">
    <citation type="submission" date="2020-01" db="EMBL/GenBank/DDBJ databases">
        <authorList>
            <consortium name="DOE Joint Genome Institute"/>
            <person name="Haridas S."/>
            <person name="Albert R."/>
            <person name="Binder M."/>
            <person name="Bloem J."/>
            <person name="Labutti K."/>
            <person name="Salamov A."/>
            <person name="Andreopoulos B."/>
            <person name="Baker S.E."/>
            <person name="Barry K."/>
            <person name="Bills G."/>
            <person name="Bluhm B.H."/>
            <person name="Cannon C."/>
            <person name="Castanera R."/>
            <person name="Culley D.E."/>
            <person name="Daum C."/>
            <person name="Ezra D."/>
            <person name="Gonzalez J.B."/>
            <person name="Henrissat B."/>
            <person name="Kuo A."/>
            <person name="Liang C."/>
            <person name="Lipzen A."/>
            <person name="Lutzoni F."/>
            <person name="Magnuson J."/>
            <person name="Mondo S."/>
            <person name="Nolan M."/>
            <person name="Ohm R."/>
            <person name="Pangilinan J."/>
            <person name="Park H.-J."/>
            <person name="Ramirez L."/>
            <person name="Alfaro M."/>
            <person name="Sun H."/>
            <person name="Tritt A."/>
            <person name="Yoshinaga Y."/>
            <person name="Zwiers L.-H."/>
            <person name="Turgeon B.G."/>
            <person name="Goodwin S.B."/>
            <person name="Spatafora J.W."/>
            <person name="Crous P.W."/>
            <person name="Grigoriev I.V."/>
        </authorList>
    </citation>
    <scope>NUCLEOTIDE SEQUENCE</scope>
    <source>
        <strain evidence="25">CBS 342.82</strain>
    </source>
</reference>
<protein>
    <recommendedName>
        <fullName evidence="6">Probable glucan endo-1,3-beta-glucosidase eglC</fullName>
        <ecNumber evidence="5">3.2.1.39</ecNumber>
    </recommendedName>
    <alternativeName>
        <fullName evidence="20">Endo-1,3-beta-glucanase eglC</fullName>
    </alternativeName>
    <alternativeName>
        <fullName evidence="21">Laminarinase eglC</fullName>
    </alternativeName>
</protein>
<dbReference type="GO" id="GO:0005886">
    <property type="term" value="C:plasma membrane"/>
    <property type="evidence" value="ECO:0007669"/>
    <property type="project" value="UniProtKB-SubCell"/>
</dbReference>
<reference evidence="25" key="3">
    <citation type="submission" date="2025-08" db="UniProtKB">
        <authorList>
            <consortium name="RefSeq"/>
        </authorList>
    </citation>
    <scope>IDENTIFICATION</scope>
    <source>
        <strain evidence="25">CBS 342.82</strain>
    </source>
</reference>
<keyword evidence="10" id="KW-0336">GPI-anchor</keyword>
<dbReference type="GO" id="GO:0071555">
    <property type="term" value="P:cell wall organization"/>
    <property type="evidence" value="ECO:0007669"/>
    <property type="project" value="UniProtKB-KW"/>
</dbReference>
<evidence type="ECO:0000256" key="16">
    <source>
        <dbReference type="ARBA" id="ARBA00023288"/>
    </source>
</evidence>
<feature type="signal peptide" evidence="23">
    <location>
        <begin position="1"/>
        <end position="19"/>
    </location>
</feature>
<evidence type="ECO:0000256" key="3">
    <source>
        <dbReference type="ARBA" id="ARBA00004609"/>
    </source>
</evidence>
<evidence type="ECO:0000256" key="22">
    <source>
        <dbReference type="RuleBase" id="RU004335"/>
    </source>
</evidence>
<proteinExistence type="inferred from homology"/>
<dbReference type="SUPFAM" id="SSF51445">
    <property type="entry name" value="(Trans)glycosidases"/>
    <property type="match status" value="1"/>
</dbReference>
<comment type="catalytic activity">
    <reaction evidence="1">
        <text>Hydrolysis of (1-&gt;3)-beta-D-glucosidic linkages in (1-&gt;3)-beta-D-glucans.</text>
        <dbReference type="EC" id="3.2.1.39"/>
    </reaction>
</comment>
<keyword evidence="18" id="KW-0624">Polysaccharide degradation</keyword>
<evidence type="ECO:0000256" key="10">
    <source>
        <dbReference type="ARBA" id="ARBA00022622"/>
    </source>
</evidence>
<dbReference type="InterPro" id="IPR017853">
    <property type="entry name" value="GH"/>
</dbReference>
<keyword evidence="15" id="KW-0119">Carbohydrate metabolism</keyword>
<name>A0A6J3M2Z1_9PEZI</name>
<dbReference type="Gene3D" id="3.20.20.80">
    <property type="entry name" value="Glycosidases"/>
    <property type="match status" value="1"/>
</dbReference>
<dbReference type="GO" id="GO:0042973">
    <property type="term" value="F:glucan endo-1,3-beta-D-glucosidase activity"/>
    <property type="evidence" value="ECO:0007669"/>
    <property type="project" value="UniProtKB-EC"/>
</dbReference>
<dbReference type="EC" id="3.2.1.39" evidence="5"/>
<keyword evidence="7" id="KW-1003">Cell membrane</keyword>
<evidence type="ECO:0000256" key="1">
    <source>
        <dbReference type="ARBA" id="ARBA00000382"/>
    </source>
</evidence>
<keyword evidence="12 25" id="KW-0378">Hydrolase</keyword>
<evidence type="ECO:0000256" key="18">
    <source>
        <dbReference type="ARBA" id="ARBA00023326"/>
    </source>
</evidence>
<evidence type="ECO:0000256" key="12">
    <source>
        <dbReference type="ARBA" id="ARBA00022801"/>
    </source>
</evidence>
<dbReference type="PANTHER" id="PTHR16631">
    <property type="entry name" value="GLUCAN 1,3-BETA-GLUCOSIDASE"/>
    <property type="match status" value="1"/>
</dbReference>
<comment type="similarity">
    <text evidence="4 22">Belongs to the glycosyl hydrolase 17 family.</text>
</comment>
<evidence type="ECO:0000256" key="21">
    <source>
        <dbReference type="ARBA" id="ARBA00032906"/>
    </source>
</evidence>
<comment type="subcellular location">
    <subcellularLocation>
        <location evidence="3">Cell membrane</location>
        <topology evidence="3">Lipid-anchor</topology>
        <topology evidence="3">GPI-anchor</topology>
    </subcellularLocation>
    <subcellularLocation>
        <location evidence="2">Secreted</location>
        <location evidence="2">Cell wall</location>
    </subcellularLocation>
</comment>
<keyword evidence="8" id="KW-0134">Cell wall</keyword>
<evidence type="ECO:0000256" key="13">
    <source>
        <dbReference type="ARBA" id="ARBA00023136"/>
    </source>
</evidence>
<dbReference type="InterPro" id="IPR000490">
    <property type="entry name" value="Glyco_hydro_17"/>
</dbReference>
<keyword evidence="13" id="KW-0472">Membrane</keyword>
<keyword evidence="24" id="KW-1185">Reference proteome</keyword>
<dbReference type="GO" id="GO:0000272">
    <property type="term" value="P:polysaccharide catabolic process"/>
    <property type="evidence" value="ECO:0007669"/>
    <property type="project" value="UniProtKB-KW"/>
</dbReference>
<dbReference type="GO" id="GO:0098552">
    <property type="term" value="C:side of membrane"/>
    <property type="evidence" value="ECO:0007669"/>
    <property type="project" value="UniProtKB-KW"/>
</dbReference>
<evidence type="ECO:0000256" key="20">
    <source>
        <dbReference type="ARBA" id="ARBA00032134"/>
    </source>
</evidence>
<evidence type="ECO:0000256" key="14">
    <source>
        <dbReference type="ARBA" id="ARBA00023180"/>
    </source>
</evidence>
<evidence type="ECO:0000256" key="17">
    <source>
        <dbReference type="ARBA" id="ARBA00023316"/>
    </source>
</evidence>
<organism evidence="25">
    <name type="scientific">Dissoconium aciculare CBS 342.82</name>
    <dbReference type="NCBI Taxonomy" id="1314786"/>
    <lineage>
        <taxon>Eukaryota</taxon>
        <taxon>Fungi</taxon>
        <taxon>Dikarya</taxon>
        <taxon>Ascomycota</taxon>
        <taxon>Pezizomycotina</taxon>
        <taxon>Dothideomycetes</taxon>
        <taxon>Dothideomycetidae</taxon>
        <taxon>Mycosphaerellales</taxon>
        <taxon>Dissoconiaceae</taxon>
        <taxon>Dissoconium</taxon>
    </lineage>
</organism>
<keyword evidence="16" id="KW-0449">Lipoprotein</keyword>
<dbReference type="Pfam" id="PF00332">
    <property type="entry name" value="Glyco_hydro_17"/>
    <property type="match status" value="1"/>
</dbReference>
<dbReference type="GO" id="GO:0005576">
    <property type="term" value="C:extracellular region"/>
    <property type="evidence" value="ECO:0007669"/>
    <property type="project" value="TreeGrafter"/>
</dbReference>
<evidence type="ECO:0000256" key="4">
    <source>
        <dbReference type="ARBA" id="ARBA00008773"/>
    </source>
</evidence>
<evidence type="ECO:0000256" key="11">
    <source>
        <dbReference type="ARBA" id="ARBA00022729"/>
    </source>
</evidence>
<dbReference type="RefSeq" id="XP_033459299.1">
    <property type="nucleotide sequence ID" value="XM_033605009.1"/>
</dbReference>
<keyword evidence="17" id="KW-0961">Cell wall biogenesis/degradation</keyword>
<dbReference type="GO" id="GO:0009986">
    <property type="term" value="C:cell surface"/>
    <property type="evidence" value="ECO:0007669"/>
    <property type="project" value="TreeGrafter"/>
</dbReference>
<dbReference type="GeneID" id="54362809"/>
<dbReference type="AlphaFoldDB" id="A0A6J3M2Z1"/>
<comment type="function">
    <text evidence="19">Glucanases play a role in cell expansion during growth, in cell-cell fusion during mating, and in spore release during sporulation. This enzyme may be involved in beta-glucan degradation and also function biosynthetically as a transglycosylase.</text>
</comment>
<evidence type="ECO:0000313" key="25">
    <source>
        <dbReference type="RefSeq" id="XP_033459299.1"/>
    </source>
</evidence>
<evidence type="ECO:0000313" key="24">
    <source>
        <dbReference type="Proteomes" id="UP000504637"/>
    </source>
</evidence>
<evidence type="ECO:0000256" key="2">
    <source>
        <dbReference type="ARBA" id="ARBA00004191"/>
    </source>
</evidence>
<evidence type="ECO:0000256" key="7">
    <source>
        <dbReference type="ARBA" id="ARBA00022475"/>
    </source>
</evidence>
<dbReference type="PANTHER" id="PTHR16631:SF13">
    <property type="entry name" value="GLUCAN ENDO-1,3-BETA-GLUCOSIDASE EGLC-RELATED"/>
    <property type="match status" value="1"/>
</dbReference>
<keyword evidence="11 23" id="KW-0732">Signal</keyword>
<accession>A0A6J3M2Z1</accession>
<keyword evidence="9" id="KW-0964">Secreted</keyword>
<dbReference type="Proteomes" id="UP000504637">
    <property type="component" value="Unplaced"/>
</dbReference>
<evidence type="ECO:0000256" key="9">
    <source>
        <dbReference type="ARBA" id="ARBA00022525"/>
    </source>
</evidence>